<evidence type="ECO:0000259" key="1">
    <source>
        <dbReference type="Pfam" id="PF14090"/>
    </source>
</evidence>
<sequence length="74" mass="8588">MTQREKILRHLQQFGSITPVEALRKYGIMRLAARVAELAEDHPIESMLVKGRNRFGEPVRFSRYVLKKQGPPQL</sequence>
<organism evidence="2 3">
    <name type="scientific">Desulfofustis limnaeus</name>
    <dbReference type="NCBI Taxonomy" id="2740163"/>
    <lineage>
        <taxon>Bacteria</taxon>
        <taxon>Pseudomonadati</taxon>
        <taxon>Thermodesulfobacteriota</taxon>
        <taxon>Desulfobulbia</taxon>
        <taxon>Desulfobulbales</taxon>
        <taxon>Desulfocapsaceae</taxon>
        <taxon>Desulfofustis</taxon>
    </lineage>
</organism>
<gene>
    <name evidence="2" type="ORF">DPPLL_03220</name>
</gene>
<dbReference type="EMBL" id="AP025516">
    <property type="protein sequence ID" value="BDD85957.1"/>
    <property type="molecule type" value="Genomic_DNA"/>
</dbReference>
<keyword evidence="3" id="KW-1185">Reference proteome</keyword>
<protein>
    <recommendedName>
        <fullName evidence="1">Winged helix-turn-helix domain-containing protein</fullName>
    </recommendedName>
</protein>
<dbReference type="Proteomes" id="UP000830055">
    <property type="component" value="Chromosome"/>
</dbReference>
<dbReference type="RefSeq" id="WP_284153071.1">
    <property type="nucleotide sequence ID" value="NZ_AP025516.1"/>
</dbReference>
<reference evidence="2 3" key="1">
    <citation type="submission" date="2022-01" db="EMBL/GenBank/DDBJ databases">
        <title>Desulfofustis limnae sp. nov., a novel mesophilic sulfate-reducing bacterium isolated from marsh soil.</title>
        <authorList>
            <person name="Watanabe M."/>
            <person name="Takahashi A."/>
            <person name="Kojima H."/>
            <person name="Fukui M."/>
        </authorList>
    </citation>
    <scope>NUCLEOTIDE SEQUENCE [LARGE SCALE GENOMIC DNA]</scope>
    <source>
        <strain evidence="2 3">PPLL</strain>
    </source>
</reference>
<name>A0ABN6LZ84_9BACT</name>
<dbReference type="Pfam" id="PF14090">
    <property type="entry name" value="HTH_39"/>
    <property type="match status" value="1"/>
</dbReference>
<feature type="domain" description="Winged helix-turn-helix" evidence="1">
    <location>
        <begin position="2"/>
        <end position="66"/>
    </location>
</feature>
<proteinExistence type="predicted"/>
<evidence type="ECO:0000313" key="2">
    <source>
        <dbReference type="EMBL" id="BDD85957.1"/>
    </source>
</evidence>
<dbReference type="InterPro" id="IPR055245">
    <property type="entry name" value="HTH_proteobacteria"/>
</dbReference>
<evidence type="ECO:0000313" key="3">
    <source>
        <dbReference type="Proteomes" id="UP000830055"/>
    </source>
</evidence>
<accession>A0ABN6LZ84</accession>